<dbReference type="PANTHER" id="PTHR33383">
    <property type="entry name" value="MEMBRANE PROTEIN INSERTION EFFICIENCY FACTOR-RELATED"/>
    <property type="match status" value="1"/>
</dbReference>
<evidence type="ECO:0000313" key="2">
    <source>
        <dbReference type="EMBL" id="GLS28214.1"/>
    </source>
</evidence>
<organism evidence="2 3">
    <name type="scientific">Marinibactrum halimedae</name>
    <dbReference type="NCBI Taxonomy" id="1444977"/>
    <lineage>
        <taxon>Bacteria</taxon>
        <taxon>Pseudomonadati</taxon>
        <taxon>Pseudomonadota</taxon>
        <taxon>Gammaproteobacteria</taxon>
        <taxon>Cellvibrionales</taxon>
        <taxon>Cellvibrionaceae</taxon>
        <taxon>Marinibactrum</taxon>
    </lineage>
</organism>
<dbReference type="InterPro" id="IPR002696">
    <property type="entry name" value="Membr_insert_effic_factor_YidD"/>
</dbReference>
<keyword evidence="1" id="KW-0472">Membrane</keyword>
<dbReference type="NCBIfam" id="TIGR00278">
    <property type="entry name" value="membrane protein insertion efficiency factor YidD"/>
    <property type="match status" value="1"/>
</dbReference>
<dbReference type="RefSeq" id="WP_232594606.1">
    <property type="nucleotide sequence ID" value="NZ_BSPD01000103.1"/>
</dbReference>
<dbReference type="SMART" id="SM01234">
    <property type="entry name" value="Haemolytic"/>
    <property type="match status" value="1"/>
</dbReference>
<comment type="caution">
    <text evidence="2">The sequence shown here is derived from an EMBL/GenBank/DDBJ whole genome shotgun (WGS) entry which is preliminary data.</text>
</comment>
<reference evidence="2 3" key="1">
    <citation type="journal article" date="2014" name="Int. J. Syst. Evol. Microbiol.">
        <title>Complete genome sequence of Corynebacterium casei LMG S-19264T (=DSM 44701T), isolated from a smear-ripened cheese.</title>
        <authorList>
            <consortium name="US DOE Joint Genome Institute (JGI-PGF)"/>
            <person name="Walter F."/>
            <person name="Albersmeier A."/>
            <person name="Kalinowski J."/>
            <person name="Ruckert C."/>
        </authorList>
    </citation>
    <scope>NUCLEOTIDE SEQUENCE [LARGE SCALE GENOMIC DNA]</scope>
    <source>
        <strain evidence="2 3">NBRC 110095</strain>
    </source>
</reference>
<comment type="similarity">
    <text evidence="1">Belongs to the UPF0161 family.</text>
</comment>
<evidence type="ECO:0000313" key="3">
    <source>
        <dbReference type="Proteomes" id="UP001156870"/>
    </source>
</evidence>
<name>A0AA37T755_9GAMM</name>
<proteinExistence type="inferred from homology"/>
<gene>
    <name evidence="2" type="ORF">GCM10007877_39330</name>
</gene>
<dbReference type="Pfam" id="PF01809">
    <property type="entry name" value="YidD"/>
    <property type="match status" value="1"/>
</dbReference>
<dbReference type="HAMAP" id="MF_00386">
    <property type="entry name" value="UPF0161_YidD"/>
    <property type="match status" value="1"/>
</dbReference>
<keyword evidence="1" id="KW-1003">Cell membrane</keyword>
<dbReference type="EMBL" id="BSPD01000103">
    <property type="protein sequence ID" value="GLS28214.1"/>
    <property type="molecule type" value="Genomic_DNA"/>
</dbReference>
<dbReference type="AlphaFoldDB" id="A0AA37T755"/>
<sequence>MTQILLALIKVYRYLASPWVGNQCRFYPTCSMYAEDAIKIHGPAKGCYLSILRILRCNPWSKGGLDYVPGSIDDEDTKPHCEHNTNE</sequence>
<keyword evidence="3" id="KW-1185">Reference proteome</keyword>
<accession>A0AA37T755</accession>
<comment type="function">
    <text evidence="1">Could be involved in insertion of integral membrane proteins into the membrane.</text>
</comment>
<dbReference type="Proteomes" id="UP001156870">
    <property type="component" value="Unassembled WGS sequence"/>
</dbReference>
<dbReference type="GO" id="GO:0005886">
    <property type="term" value="C:plasma membrane"/>
    <property type="evidence" value="ECO:0007669"/>
    <property type="project" value="UniProtKB-SubCell"/>
</dbReference>
<dbReference type="PANTHER" id="PTHR33383:SF1">
    <property type="entry name" value="MEMBRANE PROTEIN INSERTION EFFICIENCY FACTOR-RELATED"/>
    <property type="match status" value="1"/>
</dbReference>
<evidence type="ECO:0000256" key="1">
    <source>
        <dbReference type="HAMAP-Rule" id="MF_00386"/>
    </source>
</evidence>
<protein>
    <recommendedName>
        <fullName evidence="1">Putative membrane protein insertion efficiency factor</fullName>
    </recommendedName>
</protein>
<comment type="subcellular location">
    <subcellularLocation>
        <location evidence="1">Cell membrane</location>
        <topology evidence="1">Peripheral membrane protein</topology>
        <orientation evidence="1">Cytoplasmic side</orientation>
    </subcellularLocation>
</comment>